<feature type="region of interest" description="Disordered" evidence="1">
    <location>
        <begin position="101"/>
        <end position="131"/>
    </location>
</feature>
<name>A0AAU7PG37_9VIRU</name>
<organism evidence="2">
    <name type="scientific">Burkholderia phage vB_BgluM-SURPRISE13</name>
    <dbReference type="NCBI Taxonomy" id="3159457"/>
    <lineage>
        <taxon>Viruses</taxon>
    </lineage>
</organism>
<dbReference type="EMBL" id="PP856017">
    <property type="protein sequence ID" value="XBS47715.1"/>
    <property type="molecule type" value="Genomic_DNA"/>
</dbReference>
<gene>
    <name evidence="2" type="ORF">SURPRISE13_176</name>
</gene>
<reference evidence="2" key="1">
    <citation type="submission" date="2024-05" db="EMBL/GenBank/DDBJ databases">
        <title>Isolation and characterization of the novel Burkholderia jumbo bacteriophage Surprise13.</title>
        <authorList>
            <person name="Supina B.S.I."/>
            <person name="Dennis J."/>
        </authorList>
    </citation>
    <scope>NUCLEOTIDE SEQUENCE</scope>
</reference>
<protein>
    <submittedName>
        <fullName evidence="2">Uncharacterized protein</fullName>
    </submittedName>
</protein>
<proteinExistence type="predicted"/>
<accession>A0AAU7PG37</accession>
<sequence>MEKNLIRPRNGEIYTLADINSKLYLRDSPCLLFRHEGKDVPIQDSHLEETMDKLVDGLGETQWTYIRETEEWIPVFRAVDDAEVLKFVDIEREIDPFQKEPEKLGWHATPKGFPQQQYYADPENIPDWMKQ</sequence>
<evidence type="ECO:0000313" key="2">
    <source>
        <dbReference type="EMBL" id="XBS47715.1"/>
    </source>
</evidence>
<evidence type="ECO:0000256" key="1">
    <source>
        <dbReference type="SAM" id="MobiDB-lite"/>
    </source>
</evidence>